<dbReference type="GO" id="GO:0003677">
    <property type="term" value="F:DNA binding"/>
    <property type="evidence" value="ECO:0007669"/>
    <property type="project" value="TreeGrafter"/>
</dbReference>
<accession>A0A914BM89</accession>
<feature type="compositionally biased region" description="Basic and acidic residues" evidence="1">
    <location>
        <begin position="221"/>
        <end position="242"/>
    </location>
</feature>
<dbReference type="AlphaFoldDB" id="A0A914BM89"/>
<dbReference type="Pfam" id="PF03184">
    <property type="entry name" value="DDE_1"/>
    <property type="match status" value="1"/>
</dbReference>
<evidence type="ECO:0000313" key="4">
    <source>
        <dbReference type="Proteomes" id="UP000887568"/>
    </source>
</evidence>
<dbReference type="GeneID" id="119745247"/>
<name>A0A914BM89_PATMI</name>
<dbReference type="RefSeq" id="XP_038077398.1">
    <property type="nucleotide sequence ID" value="XM_038221470.1"/>
</dbReference>
<evidence type="ECO:0000259" key="2">
    <source>
        <dbReference type="Pfam" id="PF03184"/>
    </source>
</evidence>
<dbReference type="InterPro" id="IPR004875">
    <property type="entry name" value="DDE_SF_endonuclease_dom"/>
</dbReference>
<dbReference type="GO" id="GO:0005634">
    <property type="term" value="C:nucleus"/>
    <property type="evidence" value="ECO:0007669"/>
    <property type="project" value="TreeGrafter"/>
</dbReference>
<dbReference type="OrthoDB" id="125347at2759"/>
<evidence type="ECO:0000313" key="3">
    <source>
        <dbReference type="EnsemblMetazoa" id="XP_038077398.1"/>
    </source>
</evidence>
<dbReference type="OMA" id="FTEWICR"/>
<dbReference type="PANTHER" id="PTHR19303:SF73">
    <property type="entry name" value="PROTEIN PDC2"/>
    <property type="match status" value="1"/>
</dbReference>
<protein>
    <recommendedName>
        <fullName evidence="2">DDE-1 domain-containing protein</fullName>
    </recommendedName>
</protein>
<evidence type="ECO:0000256" key="1">
    <source>
        <dbReference type="SAM" id="MobiDB-lite"/>
    </source>
</evidence>
<feature type="compositionally biased region" description="Acidic residues" evidence="1">
    <location>
        <begin position="193"/>
        <end position="211"/>
    </location>
</feature>
<dbReference type="EnsemblMetazoa" id="XM_038221470.1">
    <property type="protein sequence ID" value="XP_038077398.1"/>
    <property type="gene ID" value="LOC119745247"/>
</dbReference>
<sequence length="297" mass="34069">MAFKGEQCHGGKQSKDRVTVLLCANMDGSEKLKPVVIGKFQNPRCFKNVKYLPVMYRANRKAWMVLELFTEWICRLDRWFARRQRKVLMFVDNCAAHPHVQNLEAVTLVFLPPNTTSHLQPMDQGVIMNFKVNYRRQLLQHLLQSYDSGVTPKAVNVKEAIDMTDLAWRNVKADCIACCFAKAGFVTASQDPEGQDQDPEDCTEEPTEEQIAESVTAERAGAVEEEPKDKEEAPTEEQRPRNVTDCLSLMHQVRDYLCSQPDMDDDVYDHAAAILQYLSSRQQDKMSQRKITDFFKV</sequence>
<dbReference type="Proteomes" id="UP000887568">
    <property type="component" value="Unplaced"/>
</dbReference>
<feature type="region of interest" description="Disordered" evidence="1">
    <location>
        <begin position="189"/>
        <end position="243"/>
    </location>
</feature>
<feature type="domain" description="DDE-1" evidence="2">
    <location>
        <begin position="15"/>
        <end position="180"/>
    </location>
</feature>
<keyword evidence="4" id="KW-1185">Reference proteome</keyword>
<reference evidence="3" key="1">
    <citation type="submission" date="2022-11" db="UniProtKB">
        <authorList>
            <consortium name="EnsemblMetazoa"/>
        </authorList>
    </citation>
    <scope>IDENTIFICATION</scope>
</reference>
<organism evidence="3 4">
    <name type="scientific">Patiria miniata</name>
    <name type="common">Bat star</name>
    <name type="synonym">Asterina miniata</name>
    <dbReference type="NCBI Taxonomy" id="46514"/>
    <lineage>
        <taxon>Eukaryota</taxon>
        <taxon>Metazoa</taxon>
        <taxon>Echinodermata</taxon>
        <taxon>Eleutherozoa</taxon>
        <taxon>Asterozoa</taxon>
        <taxon>Asteroidea</taxon>
        <taxon>Valvatacea</taxon>
        <taxon>Valvatida</taxon>
        <taxon>Asterinidae</taxon>
        <taxon>Patiria</taxon>
    </lineage>
</organism>
<dbReference type="InterPro" id="IPR050863">
    <property type="entry name" value="CenT-Element_Derived"/>
</dbReference>
<dbReference type="PANTHER" id="PTHR19303">
    <property type="entry name" value="TRANSPOSON"/>
    <property type="match status" value="1"/>
</dbReference>
<proteinExistence type="predicted"/>